<dbReference type="PhylomeDB" id="A7TQ18"/>
<dbReference type="GO" id="GO:0000978">
    <property type="term" value="F:RNA polymerase II cis-regulatory region sequence-specific DNA binding"/>
    <property type="evidence" value="ECO:0007669"/>
    <property type="project" value="EnsemblFungi"/>
</dbReference>
<dbReference type="Gene3D" id="3.30.160.60">
    <property type="entry name" value="Classic Zinc Finger"/>
    <property type="match status" value="3"/>
</dbReference>
<dbReference type="GO" id="GO:0018890">
    <property type="term" value="P:cyanamide metabolic process"/>
    <property type="evidence" value="ECO:0007669"/>
    <property type="project" value="EnsemblFungi"/>
</dbReference>
<evidence type="ECO:0000256" key="2">
    <source>
        <dbReference type="ARBA" id="ARBA00022737"/>
    </source>
</evidence>
<dbReference type="RefSeq" id="XP_001643481.1">
    <property type="nucleotide sequence ID" value="XM_001643431.1"/>
</dbReference>
<dbReference type="SMART" id="SM00355">
    <property type="entry name" value="ZnF_C2H2"/>
    <property type="match status" value="5"/>
</dbReference>
<keyword evidence="4" id="KW-0862">Zinc</keyword>
<dbReference type="EMBL" id="DS480451">
    <property type="protein sequence ID" value="EDO15623.1"/>
    <property type="molecule type" value="Genomic_DNA"/>
</dbReference>
<dbReference type="PROSITE" id="PS50157">
    <property type="entry name" value="ZINC_FINGER_C2H2_2"/>
    <property type="match status" value="3"/>
</dbReference>
<evidence type="ECO:0000256" key="6">
    <source>
        <dbReference type="SAM" id="MobiDB-lite"/>
    </source>
</evidence>
<dbReference type="FunFam" id="3.30.160.60:FF:000125">
    <property type="entry name" value="Putative zinc finger protein 143"/>
    <property type="match status" value="1"/>
</dbReference>
<dbReference type="AlphaFoldDB" id="A7TQ18"/>
<feature type="compositionally biased region" description="Polar residues" evidence="6">
    <location>
        <begin position="127"/>
        <end position="152"/>
    </location>
</feature>
<dbReference type="Pfam" id="PF00096">
    <property type="entry name" value="zf-C2H2"/>
    <property type="match status" value="2"/>
</dbReference>
<evidence type="ECO:0000259" key="7">
    <source>
        <dbReference type="PROSITE" id="PS50157"/>
    </source>
</evidence>
<dbReference type="PANTHER" id="PTHR23235:SF120">
    <property type="entry name" value="KRUPPEL-LIKE FACTOR 15"/>
    <property type="match status" value="1"/>
</dbReference>
<reference evidence="8 9" key="1">
    <citation type="journal article" date="2007" name="Proc. Natl. Acad. Sci. U.S.A.">
        <title>Independent sorting-out of thousands of duplicated gene pairs in two yeast species descended from a whole-genome duplication.</title>
        <authorList>
            <person name="Scannell D.R."/>
            <person name="Frank A.C."/>
            <person name="Conant G.C."/>
            <person name="Byrne K.P."/>
            <person name="Woolfit M."/>
            <person name="Wolfe K.H."/>
        </authorList>
    </citation>
    <scope>NUCLEOTIDE SEQUENCE [LARGE SCALE GENOMIC DNA]</scope>
    <source>
        <strain evidence="9">ATCC 22028 / DSM 70294 / BCRC 21397 / CBS 2163 / NBRC 10782 / NRRL Y-8283 / UCD 57-17</strain>
    </source>
</reference>
<evidence type="ECO:0000256" key="5">
    <source>
        <dbReference type="PROSITE-ProRule" id="PRU00042"/>
    </source>
</evidence>
<dbReference type="Proteomes" id="UP000000267">
    <property type="component" value="Unassembled WGS sequence"/>
</dbReference>
<dbReference type="SUPFAM" id="SSF57667">
    <property type="entry name" value="beta-beta-alpha zinc fingers"/>
    <property type="match status" value="1"/>
</dbReference>
<dbReference type="InParanoid" id="A7TQ18"/>
<feature type="region of interest" description="Disordered" evidence="6">
    <location>
        <begin position="127"/>
        <end position="160"/>
    </location>
</feature>
<dbReference type="eggNOG" id="KOG1721">
    <property type="taxonomic scope" value="Eukaryota"/>
</dbReference>
<feature type="domain" description="C2H2-type" evidence="7">
    <location>
        <begin position="44"/>
        <end position="73"/>
    </location>
</feature>
<evidence type="ECO:0000256" key="1">
    <source>
        <dbReference type="ARBA" id="ARBA00022723"/>
    </source>
</evidence>
<protein>
    <recommendedName>
        <fullName evidence="7">C2H2-type domain-containing protein</fullName>
    </recommendedName>
</protein>
<keyword evidence="9" id="KW-1185">Reference proteome</keyword>
<keyword evidence="2" id="KW-0677">Repeat</keyword>
<dbReference type="GeneID" id="5543723"/>
<accession>A7TQ18</accession>
<dbReference type="GO" id="GO:0008270">
    <property type="term" value="F:zinc ion binding"/>
    <property type="evidence" value="ECO:0007669"/>
    <property type="project" value="UniProtKB-KW"/>
</dbReference>
<feature type="domain" description="C2H2-type" evidence="7">
    <location>
        <begin position="74"/>
        <end position="101"/>
    </location>
</feature>
<dbReference type="PROSITE" id="PS00028">
    <property type="entry name" value="ZINC_FINGER_C2H2_1"/>
    <property type="match status" value="3"/>
</dbReference>
<proteinExistence type="predicted"/>
<feature type="domain" description="C2H2-type" evidence="7">
    <location>
        <begin position="14"/>
        <end position="43"/>
    </location>
</feature>
<dbReference type="STRING" id="436907.A7TQ18"/>
<keyword evidence="3 5" id="KW-0863">Zinc-finger</keyword>
<dbReference type="HOGENOM" id="CLU_068955_0_0_1"/>
<evidence type="ECO:0000313" key="8">
    <source>
        <dbReference type="EMBL" id="EDO15623.1"/>
    </source>
</evidence>
<dbReference type="InterPro" id="IPR013087">
    <property type="entry name" value="Znf_C2H2_type"/>
</dbReference>
<sequence>MSSKSLKGKRDKRYKCTYEGCTKVYDRPSLLQQHRYSHTNERPYFCDYENCGKRFMRPCHLRVHQWTHSQVKPRTCHICGKGLITSQQLKRHLNTHEKKLKKDIDVIIGGNNVPDNAINNAADQISKGSDVSSDASPNKASNGFSIGTPSSLVNGESSEANSSVSSAHDAFNIPCLYEDCDVLIKPEDDLMNHMIEAHLVSRMSASDTVPDLLFNDVDSVIPSPLSDIKSETSPGSGFSNNYQLKSDVVFPTNINVPMAVFDQTNNYNMTKPFPFELINNEQLIRNYWSNLRCKIESCPCSMKTQFVNVFDLIEHYDQTHAFVPVTLVKYGYISVFTSE</sequence>
<dbReference type="InterPro" id="IPR036236">
    <property type="entry name" value="Znf_C2H2_sf"/>
</dbReference>
<evidence type="ECO:0000256" key="3">
    <source>
        <dbReference type="ARBA" id="ARBA00022771"/>
    </source>
</evidence>
<dbReference type="FunCoup" id="A7TQ18">
    <property type="interactions" value="261"/>
</dbReference>
<evidence type="ECO:0000313" key="9">
    <source>
        <dbReference type="Proteomes" id="UP000000267"/>
    </source>
</evidence>
<name>A7TQ18_VANPO</name>
<organism evidence="9">
    <name type="scientific">Vanderwaltozyma polyspora (strain ATCC 22028 / DSM 70294 / BCRC 21397 / CBS 2163 / NBRC 10782 / NRRL Y-8283 / UCD 57-17)</name>
    <name type="common">Kluyveromyces polysporus</name>
    <dbReference type="NCBI Taxonomy" id="436907"/>
    <lineage>
        <taxon>Eukaryota</taxon>
        <taxon>Fungi</taxon>
        <taxon>Dikarya</taxon>
        <taxon>Ascomycota</taxon>
        <taxon>Saccharomycotina</taxon>
        <taxon>Saccharomycetes</taxon>
        <taxon>Saccharomycetales</taxon>
        <taxon>Saccharomycetaceae</taxon>
        <taxon>Vanderwaltozyma</taxon>
    </lineage>
</organism>
<dbReference type="OMA" id="QHRYSHT"/>
<dbReference type="GO" id="GO:0001228">
    <property type="term" value="F:DNA-binding transcription activator activity, RNA polymerase II-specific"/>
    <property type="evidence" value="ECO:0007669"/>
    <property type="project" value="EnsemblFungi"/>
</dbReference>
<dbReference type="KEGG" id="vpo:Kpol_489p4"/>
<evidence type="ECO:0000256" key="4">
    <source>
        <dbReference type="ARBA" id="ARBA00022833"/>
    </source>
</evidence>
<dbReference type="OrthoDB" id="3437960at2759"/>
<keyword evidence="1" id="KW-0479">Metal-binding</keyword>
<dbReference type="PANTHER" id="PTHR23235">
    <property type="entry name" value="KRUEPPEL-LIKE TRANSCRIPTION FACTOR"/>
    <property type="match status" value="1"/>
</dbReference>
<gene>
    <name evidence="8" type="ORF">Kpol_489p4</name>
</gene>